<dbReference type="SUPFAM" id="SSF109854">
    <property type="entry name" value="DinB/YfiT-like putative metalloenzymes"/>
    <property type="match status" value="1"/>
</dbReference>
<keyword evidence="3" id="KW-1185">Reference proteome</keyword>
<dbReference type="Pfam" id="PF12867">
    <property type="entry name" value="DinB_2"/>
    <property type="match status" value="1"/>
</dbReference>
<organism evidence="2 3">
    <name type="scientific">Paenibacillus mendelii</name>
    <dbReference type="NCBI Taxonomy" id="206163"/>
    <lineage>
        <taxon>Bacteria</taxon>
        <taxon>Bacillati</taxon>
        <taxon>Bacillota</taxon>
        <taxon>Bacilli</taxon>
        <taxon>Bacillales</taxon>
        <taxon>Paenibacillaceae</taxon>
        <taxon>Paenibacillus</taxon>
    </lineage>
</organism>
<feature type="domain" description="DinB-like" evidence="1">
    <location>
        <begin position="31"/>
        <end position="165"/>
    </location>
</feature>
<dbReference type="Gene3D" id="1.20.120.450">
    <property type="entry name" value="dinb family like domain"/>
    <property type="match status" value="1"/>
</dbReference>
<accession>A0ABV6J876</accession>
<dbReference type="InterPro" id="IPR034660">
    <property type="entry name" value="DinB/YfiT-like"/>
</dbReference>
<proteinExistence type="predicted"/>
<comment type="caution">
    <text evidence="2">The sequence shown here is derived from an EMBL/GenBank/DDBJ whole genome shotgun (WGS) entry which is preliminary data.</text>
</comment>
<sequence length="170" mass="19356">MKTRPEPDEYLPGIERYVNLVPEGHLVDILQSQHDQTRLLLKDLSEEQANYRYAEGKWTLKTVVGHISDVERLWSYRIFRIARGDARELPGYDRDIFAESAPFEGMSMTEILTDFTAVRQSTLTLIANLPEEAFLRVGAFSGHPLSARAAAFLIAGHETHHMNVIKANYL</sequence>
<reference evidence="2 3" key="1">
    <citation type="submission" date="2024-09" db="EMBL/GenBank/DDBJ databases">
        <authorList>
            <person name="Sun Q."/>
            <person name="Mori K."/>
        </authorList>
    </citation>
    <scope>NUCLEOTIDE SEQUENCE [LARGE SCALE GENOMIC DNA]</scope>
    <source>
        <strain evidence="2 3">CCM 4839</strain>
    </source>
</reference>
<dbReference type="EMBL" id="JBHLVF010000013">
    <property type="protein sequence ID" value="MFC0392046.1"/>
    <property type="molecule type" value="Genomic_DNA"/>
</dbReference>
<evidence type="ECO:0000313" key="2">
    <source>
        <dbReference type="EMBL" id="MFC0392046.1"/>
    </source>
</evidence>
<dbReference type="RefSeq" id="WP_204820389.1">
    <property type="nucleotide sequence ID" value="NZ_JANHOF010000007.1"/>
</dbReference>
<evidence type="ECO:0000313" key="3">
    <source>
        <dbReference type="Proteomes" id="UP001589818"/>
    </source>
</evidence>
<dbReference type="Proteomes" id="UP001589818">
    <property type="component" value="Unassembled WGS sequence"/>
</dbReference>
<dbReference type="InterPro" id="IPR024775">
    <property type="entry name" value="DinB-like"/>
</dbReference>
<evidence type="ECO:0000259" key="1">
    <source>
        <dbReference type="Pfam" id="PF12867"/>
    </source>
</evidence>
<protein>
    <submittedName>
        <fullName evidence="2">DinB family protein</fullName>
    </submittedName>
</protein>
<gene>
    <name evidence="2" type="ORF">ACFFJ8_11800</name>
</gene>
<name>A0ABV6J876_9BACL</name>